<evidence type="ECO:0008006" key="3">
    <source>
        <dbReference type="Google" id="ProtNLM"/>
    </source>
</evidence>
<dbReference type="Proteomes" id="UP001153636">
    <property type="component" value="Chromosome 6"/>
</dbReference>
<dbReference type="EMBL" id="OV651818">
    <property type="protein sequence ID" value="CAH1112015.1"/>
    <property type="molecule type" value="Genomic_DNA"/>
</dbReference>
<protein>
    <recommendedName>
        <fullName evidence="3">NADH dehydrogenase [ubiquinone] flavoprotein 3, mitochondrial</fullName>
    </recommendedName>
</protein>
<dbReference type="Pfam" id="PF15880">
    <property type="entry name" value="NDUFV3"/>
    <property type="match status" value="1"/>
</dbReference>
<reference evidence="1" key="1">
    <citation type="submission" date="2022-01" db="EMBL/GenBank/DDBJ databases">
        <authorList>
            <person name="King R."/>
        </authorList>
    </citation>
    <scope>NUCLEOTIDE SEQUENCE</scope>
</reference>
<dbReference type="AlphaFoldDB" id="A0A9P0D7W5"/>
<dbReference type="GO" id="GO:0045271">
    <property type="term" value="C:respiratory chain complex I"/>
    <property type="evidence" value="ECO:0007669"/>
    <property type="project" value="InterPro"/>
</dbReference>
<keyword evidence="2" id="KW-1185">Reference proteome</keyword>
<sequence length="135" mass="15218">MIDRRLASTFFLLRKQPLNLKNCKIKMLSTKILSNVNKIRNFSNAKRSFVAGKIYFNKSPSSSSPISEPSNVPGLTDACLKVPGQPVGPGAAKNTGYKNPEYFCYDTFSYFEAEVEMLKFRCPQPSTDTPYFQNK</sequence>
<organism evidence="1 2">
    <name type="scientific">Psylliodes chrysocephalus</name>
    <dbReference type="NCBI Taxonomy" id="3402493"/>
    <lineage>
        <taxon>Eukaryota</taxon>
        <taxon>Metazoa</taxon>
        <taxon>Ecdysozoa</taxon>
        <taxon>Arthropoda</taxon>
        <taxon>Hexapoda</taxon>
        <taxon>Insecta</taxon>
        <taxon>Pterygota</taxon>
        <taxon>Neoptera</taxon>
        <taxon>Endopterygota</taxon>
        <taxon>Coleoptera</taxon>
        <taxon>Polyphaga</taxon>
        <taxon>Cucujiformia</taxon>
        <taxon>Chrysomeloidea</taxon>
        <taxon>Chrysomelidae</taxon>
        <taxon>Galerucinae</taxon>
        <taxon>Alticini</taxon>
        <taxon>Psylliodes</taxon>
    </lineage>
</organism>
<dbReference type="InterPro" id="IPR026193">
    <property type="entry name" value="NDUFV3"/>
</dbReference>
<accession>A0A9P0D7W5</accession>
<evidence type="ECO:0000313" key="1">
    <source>
        <dbReference type="EMBL" id="CAH1112015.1"/>
    </source>
</evidence>
<dbReference type="OrthoDB" id="6161911at2759"/>
<dbReference type="GO" id="GO:0005739">
    <property type="term" value="C:mitochondrion"/>
    <property type="evidence" value="ECO:0007669"/>
    <property type="project" value="InterPro"/>
</dbReference>
<gene>
    <name evidence="1" type="ORF">PSYICH_LOCUS12474</name>
</gene>
<evidence type="ECO:0000313" key="2">
    <source>
        <dbReference type="Proteomes" id="UP001153636"/>
    </source>
</evidence>
<proteinExistence type="predicted"/>
<name>A0A9P0D7W5_9CUCU</name>